<dbReference type="EMBL" id="JAFCMP010000161">
    <property type="protein sequence ID" value="KAG5184527.1"/>
    <property type="molecule type" value="Genomic_DNA"/>
</dbReference>
<evidence type="ECO:0000313" key="3">
    <source>
        <dbReference type="EMBL" id="KAG5184527.1"/>
    </source>
</evidence>
<protein>
    <submittedName>
        <fullName evidence="2">Uncharacterized protein</fullName>
    </submittedName>
</protein>
<keyword evidence="1" id="KW-0472">Membrane</keyword>
<comment type="caution">
    <text evidence="2">The sequence shown here is derived from an EMBL/GenBank/DDBJ whole genome shotgun (WGS) entry which is preliminary data.</text>
</comment>
<accession>A0A835YUA4</accession>
<keyword evidence="1" id="KW-0812">Transmembrane</keyword>
<proteinExistence type="predicted"/>
<feature type="transmembrane region" description="Helical" evidence="1">
    <location>
        <begin position="159"/>
        <end position="179"/>
    </location>
</feature>
<feature type="transmembrane region" description="Helical" evidence="1">
    <location>
        <begin position="6"/>
        <end position="27"/>
    </location>
</feature>
<dbReference type="Proteomes" id="UP000664859">
    <property type="component" value="Unassembled WGS sequence"/>
</dbReference>
<evidence type="ECO:0000256" key="1">
    <source>
        <dbReference type="SAM" id="Phobius"/>
    </source>
</evidence>
<name>A0A835YUA4_9STRA</name>
<evidence type="ECO:0000313" key="4">
    <source>
        <dbReference type="Proteomes" id="UP000664859"/>
    </source>
</evidence>
<dbReference type="AlphaFoldDB" id="A0A835YUA4"/>
<feature type="transmembrane region" description="Helical" evidence="1">
    <location>
        <begin position="69"/>
        <end position="93"/>
    </location>
</feature>
<gene>
    <name evidence="3" type="ORF">JKP88DRAFT_314549</name>
    <name evidence="2" type="ORF">JKP88DRAFT_320632</name>
</gene>
<keyword evidence="1" id="KW-1133">Transmembrane helix</keyword>
<organism evidence="2 4">
    <name type="scientific">Tribonema minus</name>
    <dbReference type="NCBI Taxonomy" id="303371"/>
    <lineage>
        <taxon>Eukaryota</taxon>
        <taxon>Sar</taxon>
        <taxon>Stramenopiles</taxon>
        <taxon>Ochrophyta</taxon>
        <taxon>PX clade</taxon>
        <taxon>Xanthophyceae</taxon>
        <taxon>Tribonematales</taxon>
        <taxon>Tribonemataceae</taxon>
        <taxon>Tribonema</taxon>
    </lineage>
</organism>
<keyword evidence="4" id="KW-1185">Reference proteome</keyword>
<feature type="transmembrane region" description="Helical" evidence="1">
    <location>
        <begin position="133"/>
        <end position="153"/>
    </location>
</feature>
<dbReference type="EMBL" id="JAFCMP010000295">
    <property type="protein sequence ID" value="KAG5181772.1"/>
    <property type="molecule type" value="Genomic_DNA"/>
</dbReference>
<evidence type="ECO:0000313" key="2">
    <source>
        <dbReference type="EMBL" id="KAG5181772.1"/>
    </source>
</evidence>
<reference evidence="2" key="1">
    <citation type="submission" date="2021-02" db="EMBL/GenBank/DDBJ databases">
        <title>First Annotated Genome of the Yellow-green Alga Tribonema minus.</title>
        <authorList>
            <person name="Mahan K.M."/>
        </authorList>
    </citation>
    <scope>NUCLEOTIDE SEQUENCE</scope>
    <source>
        <strain evidence="2">UTEX B ZZ1240</strain>
    </source>
</reference>
<sequence length="279" mass="31398">MLQEAIVLAAFSVVLPAYGLLSAFWLWPPWHILLGALALPLICVYSPNVRALLQMPWTAITQWIRQAGSLTFVVVLTLACLEMVVGVVWLIIFRCRLNSLRNQELPASEALLKPELGTTTVQRTHRWYMCHKVLGLLIYLISGVCGYLQWRAIPDHSTIMLAVGGAAWVCTFAAMYRIMRRRRRQQQLSGPTPSAQQHYVIYGSLNGDTGEVSGDVATAERIAVMTTGWSHQDAFCRTISSKNSFRVLATSKDDVVTVEEAEEELERRARVRSFYDEQP</sequence>